<dbReference type="AlphaFoldDB" id="A0A3N1HR30"/>
<evidence type="ECO:0000313" key="3">
    <source>
        <dbReference type="EMBL" id="ROP44974.1"/>
    </source>
</evidence>
<dbReference type="InterPro" id="IPR041413">
    <property type="entry name" value="MLTR_LBD"/>
</dbReference>
<dbReference type="GO" id="GO:0003677">
    <property type="term" value="F:DNA binding"/>
    <property type="evidence" value="ECO:0007669"/>
    <property type="project" value="InterPro"/>
</dbReference>
<dbReference type="RefSeq" id="WP_123379176.1">
    <property type="nucleotide sequence ID" value="NZ_RJKN01000002.1"/>
</dbReference>
<dbReference type="Gene3D" id="3.30.450.180">
    <property type="match status" value="1"/>
</dbReference>
<dbReference type="InterPro" id="IPR010982">
    <property type="entry name" value="Lambda_DNA-bd_dom_sf"/>
</dbReference>
<feature type="compositionally biased region" description="Polar residues" evidence="1">
    <location>
        <begin position="315"/>
        <end position="329"/>
    </location>
</feature>
<dbReference type="Gene3D" id="1.10.260.40">
    <property type="entry name" value="lambda repressor-like DNA-binding domains"/>
    <property type="match status" value="1"/>
</dbReference>
<feature type="region of interest" description="Disordered" evidence="1">
    <location>
        <begin position="309"/>
        <end position="338"/>
    </location>
</feature>
<dbReference type="PANTHER" id="PTHR35010">
    <property type="entry name" value="BLL4672 PROTEIN-RELATED"/>
    <property type="match status" value="1"/>
</dbReference>
<keyword evidence="4" id="KW-1185">Reference proteome</keyword>
<evidence type="ECO:0000259" key="2">
    <source>
        <dbReference type="PROSITE" id="PS50943"/>
    </source>
</evidence>
<dbReference type="SUPFAM" id="SSF47413">
    <property type="entry name" value="lambda repressor-like DNA-binding domains"/>
    <property type="match status" value="1"/>
</dbReference>
<dbReference type="InterPro" id="IPR001387">
    <property type="entry name" value="Cro/C1-type_HTH"/>
</dbReference>
<accession>A0A3N1HR30</accession>
<proteinExistence type="predicted"/>
<reference evidence="3 4" key="1">
    <citation type="journal article" date="2015" name="Stand. Genomic Sci.">
        <title>Genomic Encyclopedia of Bacterial and Archaeal Type Strains, Phase III: the genomes of soil and plant-associated and newly described type strains.</title>
        <authorList>
            <person name="Whitman W.B."/>
            <person name="Woyke T."/>
            <person name="Klenk H.P."/>
            <person name="Zhou Y."/>
            <person name="Lilburn T.G."/>
            <person name="Beck B.J."/>
            <person name="De Vos P."/>
            <person name="Vandamme P."/>
            <person name="Eisen J.A."/>
            <person name="Garrity G."/>
            <person name="Hugenholtz P."/>
            <person name="Kyrpides N.C."/>
        </authorList>
    </citation>
    <scope>NUCLEOTIDE SEQUENCE [LARGE SCALE GENOMIC DNA]</scope>
    <source>
        <strain evidence="3 4">CECT 7306</strain>
    </source>
</reference>
<dbReference type="PROSITE" id="PS50943">
    <property type="entry name" value="HTH_CROC1"/>
    <property type="match status" value="1"/>
</dbReference>
<dbReference type="Pfam" id="PF17765">
    <property type="entry name" value="MLTR_LBD"/>
    <property type="match status" value="1"/>
</dbReference>
<organism evidence="3 4">
    <name type="scientific">Pseudokineococcus lusitanus</name>
    <dbReference type="NCBI Taxonomy" id="763993"/>
    <lineage>
        <taxon>Bacteria</taxon>
        <taxon>Bacillati</taxon>
        <taxon>Actinomycetota</taxon>
        <taxon>Actinomycetes</taxon>
        <taxon>Kineosporiales</taxon>
        <taxon>Kineosporiaceae</taxon>
        <taxon>Pseudokineococcus</taxon>
    </lineage>
</organism>
<comment type="caution">
    <text evidence="3">The sequence shown here is derived from an EMBL/GenBank/DDBJ whole genome shotgun (WGS) entry which is preliminary data.</text>
</comment>
<dbReference type="CDD" id="cd00093">
    <property type="entry name" value="HTH_XRE"/>
    <property type="match status" value="1"/>
</dbReference>
<protein>
    <submittedName>
        <fullName evidence="3">Uncharacterized protein DUF3313</fullName>
    </submittedName>
</protein>
<dbReference type="PANTHER" id="PTHR35010:SF2">
    <property type="entry name" value="BLL4672 PROTEIN"/>
    <property type="match status" value="1"/>
</dbReference>
<dbReference type="OrthoDB" id="3608749at2"/>
<feature type="region of interest" description="Disordered" evidence="1">
    <location>
        <begin position="1"/>
        <end position="33"/>
    </location>
</feature>
<dbReference type="EMBL" id="RJKN01000002">
    <property type="protein sequence ID" value="ROP44974.1"/>
    <property type="molecule type" value="Genomic_DNA"/>
</dbReference>
<dbReference type="Pfam" id="PF13560">
    <property type="entry name" value="HTH_31"/>
    <property type="match status" value="1"/>
</dbReference>
<evidence type="ECO:0000313" key="4">
    <source>
        <dbReference type="Proteomes" id="UP000276232"/>
    </source>
</evidence>
<dbReference type="SMART" id="SM00530">
    <property type="entry name" value="HTH_XRE"/>
    <property type="match status" value="1"/>
</dbReference>
<dbReference type="Proteomes" id="UP000276232">
    <property type="component" value="Unassembled WGS sequence"/>
</dbReference>
<evidence type="ECO:0000256" key="1">
    <source>
        <dbReference type="SAM" id="MobiDB-lite"/>
    </source>
</evidence>
<dbReference type="InParanoid" id="A0A3N1HR30"/>
<name>A0A3N1HR30_9ACTN</name>
<gene>
    <name evidence="3" type="ORF">EDC03_1104</name>
</gene>
<sequence>MTTTLRPRPAPHNGSVGGTTAGPTLAGTARPVGAPRDDLAACLRAWRERLSPESAGLPAAPLRRARGLRREEVASLAGISVNYLVRLEQGRAQAPSASVVAALAAALRLDPDESEHLHRLTGLAVPTPRVAGREVTPSLRRLVDRFADVPLIVVDAAWGVVAGNPLAAVFLGTDPVGENAARRQFLGPPLVRRAAVEDAAFERDVVGELHRQAVRHPDDAGVRAVVAELREHSPRFAALWAERPVGLHASSRKTFDHPAVGTVTVDCDVLEARGTDLRVVVWTAAPGTADAAAMDRMRELAAASSAWTAADGTAQDLSRGQDGSTTGTSKGRVATPVP</sequence>
<feature type="domain" description="HTH cro/C1-type" evidence="2">
    <location>
        <begin position="62"/>
        <end position="114"/>
    </location>
</feature>